<proteinExistence type="predicted"/>
<gene>
    <name evidence="1" type="ORF">FB192DRAFT_1305219</name>
</gene>
<protein>
    <submittedName>
        <fullName evidence="1">Uncharacterized protein</fullName>
    </submittedName>
</protein>
<dbReference type="AlphaFoldDB" id="A0A8H4F3U5"/>
<comment type="caution">
    <text evidence="1">The sequence shown here is derived from an EMBL/GenBank/DDBJ whole genome shotgun (WGS) entry which is preliminary data.</text>
</comment>
<name>A0A8H4F3U5_MUCCL</name>
<accession>A0A8H4F3U5</accession>
<reference evidence="1 2" key="1">
    <citation type="submission" date="2019-09" db="EMBL/GenBank/DDBJ databases">
        <authorList>
            <consortium name="DOE Joint Genome Institute"/>
            <person name="Mondo S.J."/>
            <person name="Navarro-Mendoza M.I."/>
            <person name="Perez-Arques C."/>
            <person name="Panchal S."/>
            <person name="Nicolas F.E."/>
            <person name="Ganguly P."/>
            <person name="Pangilinan J."/>
            <person name="Grigoriev I."/>
            <person name="Heitman J."/>
            <person name="Sanya K."/>
            <person name="Garre V."/>
        </authorList>
    </citation>
    <scope>NUCLEOTIDE SEQUENCE [LARGE SCALE GENOMIC DNA]</scope>
    <source>
        <strain evidence="1 2">MU402</strain>
    </source>
</reference>
<dbReference type="Proteomes" id="UP000469890">
    <property type="component" value="Unassembled WGS sequence"/>
</dbReference>
<feature type="non-terminal residue" evidence="1">
    <location>
        <position position="1"/>
    </location>
</feature>
<organism evidence="1 2">
    <name type="scientific">Mucor circinelloides f. lusitanicus</name>
    <name type="common">Mucor racemosus var. lusitanicus</name>
    <dbReference type="NCBI Taxonomy" id="29924"/>
    <lineage>
        <taxon>Eukaryota</taxon>
        <taxon>Fungi</taxon>
        <taxon>Fungi incertae sedis</taxon>
        <taxon>Mucoromycota</taxon>
        <taxon>Mucoromycotina</taxon>
        <taxon>Mucoromycetes</taxon>
        <taxon>Mucorales</taxon>
        <taxon>Mucorineae</taxon>
        <taxon>Mucoraceae</taxon>
        <taxon>Mucor</taxon>
    </lineage>
</organism>
<dbReference type="EMBL" id="JAAECE010000004">
    <property type="protein sequence ID" value="KAF1802803.1"/>
    <property type="molecule type" value="Genomic_DNA"/>
</dbReference>
<evidence type="ECO:0000313" key="2">
    <source>
        <dbReference type="Proteomes" id="UP000469890"/>
    </source>
</evidence>
<evidence type="ECO:0000313" key="1">
    <source>
        <dbReference type="EMBL" id="KAF1802803.1"/>
    </source>
</evidence>
<sequence>MDSRSLFAILCSTHSKNRRALEVYDFDGRPIPSGDAALEQKDAMFGSFFDLNKVKQICQSYGLRFHQHLVFCPGLKVVRITGAMIKHPVPCNCDGSLKKRKRSSPMPIQDFHSTVLKADLAATDRERDQLLKDRREFRKLNQIKSYKSQWNKGDKDGNKAGSKTSGETISNNELYWLIEKEKEKRDKINMALGNNKEKLSSLRRELYLVGRYLREAKATKASKKPPAPPPELKTCIKKGDSCFLKAESTTLDESLLDQDCCYGGTDNGVVTFTETSKFDLAQFQRHLKLYNKFQCLETLGISKHVLLPRTFKITSKHIDRGSGQQKRRLQLEKKKKSTDLGRQIATFEATKSQNPIFGATTPAEVDQLRSVHESHKQQHRDFYYSNSRCRGTQRYEYQRRRFIDRLCADERRHISNNSPVLFVGDRGYGINSRIKGHMRCGGAWKARIHGRYCPVLITNEHNT</sequence>